<reference evidence="1 2" key="1">
    <citation type="submission" date="2023-10" db="EMBL/GenBank/DDBJ databases">
        <title>Genome-Wide Identification Analysis in wild type Solanum Pinnatisectum Reveals Some Genes Defensing Phytophthora Infestans.</title>
        <authorList>
            <person name="Sun C."/>
        </authorList>
    </citation>
    <scope>NUCLEOTIDE SEQUENCE [LARGE SCALE GENOMIC DNA]</scope>
    <source>
        <strain evidence="1">LQN</strain>
        <tissue evidence="1">Leaf</tissue>
    </source>
</reference>
<protein>
    <submittedName>
        <fullName evidence="1">Uncharacterized protein</fullName>
    </submittedName>
</protein>
<evidence type="ECO:0000313" key="2">
    <source>
        <dbReference type="Proteomes" id="UP001311915"/>
    </source>
</evidence>
<dbReference type="EMBL" id="JAWPEI010000009">
    <property type="protein sequence ID" value="KAK4716146.1"/>
    <property type="molecule type" value="Genomic_DNA"/>
</dbReference>
<sequence length="62" mass="6812">MDEVIGMTSGYGCGKRRKSGTVSYLLNQSSDKPSITTTGGEEKFIQECKELLIRLQFATGYS</sequence>
<gene>
    <name evidence="1" type="ORF">R3W88_014484</name>
</gene>
<name>A0AAV9KSD2_9SOLN</name>
<evidence type="ECO:0000313" key="1">
    <source>
        <dbReference type="EMBL" id="KAK4716146.1"/>
    </source>
</evidence>
<dbReference type="AlphaFoldDB" id="A0AAV9KSD2"/>
<keyword evidence="2" id="KW-1185">Reference proteome</keyword>
<comment type="caution">
    <text evidence="1">The sequence shown here is derived from an EMBL/GenBank/DDBJ whole genome shotgun (WGS) entry which is preliminary data.</text>
</comment>
<accession>A0AAV9KSD2</accession>
<proteinExistence type="predicted"/>
<dbReference type="Proteomes" id="UP001311915">
    <property type="component" value="Unassembled WGS sequence"/>
</dbReference>
<organism evidence="1 2">
    <name type="scientific">Solanum pinnatisectum</name>
    <name type="common">tansyleaf nightshade</name>
    <dbReference type="NCBI Taxonomy" id="50273"/>
    <lineage>
        <taxon>Eukaryota</taxon>
        <taxon>Viridiplantae</taxon>
        <taxon>Streptophyta</taxon>
        <taxon>Embryophyta</taxon>
        <taxon>Tracheophyta</taxon>
        <taxon>Spermatophyta</taxon>
        <taxon>Magnoliopsida</taxon>
        <taxon>eudicotyledons</taxon>
        <taxon>Gunneridae</taxon>
        <taxon>Pentapetalae</taxon>
        <taxon>asterids</taxon>
        <taxon>lamiids</taxon>
        <taxon>Solanales</taxon>
        <taxon>Solanaceae</taxon>
        <taxon>Solanoideae</taxon>
        <taxon>Solaneae</taxon>
        <taxon>Solanum</taxon>
    </lineage>
</organism>